<keyword evidence="9 10" id="KW-0539">Nucleus</keyword>
<accession>A0A669F9Y6</accession>
<evidence type="ECO:0000256" key="3">
    <source>
        <dbReference type="ARBA" id="ARBA00022771"/>
    </source>
</evidence>
<dbReference type="GO" id="GO:0005634">
    <property type="term" value="C:nucleus"/>
    <property type="evidence" value="ECO:0007669"/>
    <property type="project" value="UniProtKB-SubCell"/>
</dbReference>
<feature type="domain" description="Nuclear receptor" evidence="12">
    <location>
        <begin position="138"/>
        <end position="214"/>
    </location>
</feature>
<dbReference type="CDD" id="cd07166">
    <property type="entry name" value="NR_DBD_REV_ERB"/>
    <property type="match status" value="1"/>
</dbReference>
<dbReference type="GO" id="GO:0004879">
    <property type="term" value="F:nuclear receptor activity"/>
    <property type="evidence" value="ECO:0007669"/>
    <property type="project" value="TreeGrafter"/>
</dbReference>
<dbReference type="SUPFAM" id="SSF57716">
    <property type="entry name" value="Glucocorticoid receptor-like (DNA-binding domain)"/>
    <property type="match status" value="1"/>
</dbReference>
<dbReference type="Pfam" id="PF00105">
    <property type="entry name" value="zf-C4"/>
    <property type="match status" value="1"/>
</dbReference>
<dbReference type="FunFam" id="1.10.565.10:FF:000039">
    <property type="entry name" value="Nuclear receptor subfamily 1, group D, member 4b"/>
    <property type="match status" value="1"/>
</dbReference>
<dbReference type="PROSITE" id="PS51030">
    <property type="entry name" value="NUCLEAR_REC_DBD_2"/>
    <property type="match status" value="1"/>
</dbReference>
<feature type="compositionally biased region" description="Low complexity" evidence="11">
    <location>
        <begin position="38"/>
        <end position="66"/>
    </location>
</feature>
<keyword evidence="15" id="KW-1185">Reference proteome</keyword>
<evidence type="ECO:0000256" key="7">
    <source>
        <dbReference type="ARBA" id="ARBA00023163"/>
    </source>
</evidence>
<dbReference type="InterPro" id="IPR001723">
    <property type="entry name" value="Nuclear_hrmn_rcpt"/>
</dbReference>
<evidence type="ECO:0000313" key="14">
    <source>
        <dbReference type="Ensembl" id="ENSONIP00000079923.1"/>
    </source>
</evidence>
<dbReference type="GO" id="GO:0008270">
    <property type="term" value="F:zinc ion binding"/>
    <property type="evidence" value="ECO:0007669"/>
    <property type="project" value="UniProtKB-KW"/>
</dbReference>
<feature type="domain" description="NR LBD" evidence="13">
    <location>
        <begin position="361"/>
        <end position="596"/>
    </location>
</feature>
<reference evidence="15" key="1">
    <citation type="submission" date="2012-01" db="EMBL/GenBank/DDBJ databases">
        <title>The Genome Sequence of Oreochromis niloticus (Nile Tilapia).</title>
        <authorList>
            <consortium name="Broad Institute Genome Assembly Team"/>
            <consortium name="Broad Institute Sequencing Platform"/>
            <person name="Di Palma F."/>
            <person name="Johnson J."/>
            <person name="Lander E.S."/>
            <person name="Lindblad-Toh K."/>
        </authorList>
    </citation>
    <scope>NUCLEOTIDE SEQUENCE [LARGE SCALE GENOMIC DNA]</scope>
</reference>
<dbReference type="PROSITE" id="PS00031">
    <property type="entry name" value="NUCLEAR_REC_DBD_1"/>
    <property type="match status" value="1"/>
</dbReference>
<dbReference type="GO" id="GO:0005737">
    <property type="term" value="C:cytoplasm"/>
    <property type="evidence" value="ECO:0007669"/>
    <property type="project" value="UniProtKB-SubCell"/>
</dbReference>
<evidence type="ECO:0000256" key="8">
    <source>
        <dbReference type="ARBA" id="ARBA00023170"/>
    </source>
</evidence>
<evidence type="ECO:0000256" key="5">
    <source>
        <dbReference type="ARBA" id="ARBA00023015"/>
    </source>
</evidence>
<dbReference type="GeneTree" id="ENSGT00940000164283"/>
<keyword evidence="2 10" id="KW-0479">Metal-binding</keyword>
<comment type="subcellular location">
    <subcellularLocation>
        <location evidence="1">Cytoplasm</location>
    </subcellularLocation>
    <subcellularLocation>
        <location evidence="10">Nucleus</location>
    </subcellularLocation>
</comment>
<name>A0A669F9Y6_ORENI</name>
<dbReference type="Proteomes" id="UP000005207">
    <property type="component" value="Linkage group LG5"/>
</dbReference>
<evidence type="ECO:0000256" key="10">
    <source>
        <dbReference type="RuleBase" id="RU004334"/>
    </source>
</evidence>
<evidence type="ECO:0000256" key="11">
    <source>
        <dbReference type="SAM" id="MobiDB-lite"/>
    </source>
</evidence>
<keyword evidence="7 10" id="KW-0804">Transcription</keyword>
<dbReference type="Gene3D" id="3.30.50.10">
    <property type="entry name" value="Erythroid Transcription Factor GATA-1, subunit A"/>
    <property type="match status" value="1"/>
</dbReference>
<dbReference type="InterPro" id="IPR013088">
    <property type="entry name" value="Znf_NHR/GATA"/>
</dbReference>
<dbReference type="Ensembl" id="ENSONIT00000052244.1">
    <property type="protein sequence ID" value="ENSONIP00000079923.1"/>
    <property type="gene ID" value="ENSONIG00000019164.2"/>
</dbReference>
<sequence length="596" mass="64498">MKADDCSTLQLSTSLCLCTKFWTLCAFSGGVILYAGSSGSASPSPGSPSSGYQTQSPSSHSQPSSPEGVSFQEIGALKQRGEPGGGTPSPKMVFQFPEVNSAPAAQITTVSSPTYNHPTVAKRPCGFTGTFTKTGGMVLLCKVCGDIASGFHYGVHACEGCKGFFRRSIQQNIHYKMCVKNENCLIMRMNRNRCQHCRFKKCLSVGMSRDAVRFGRIPKREKQRLLDEMQSYMNSLNESASMEMEVSSPPDAPCSPQNQTSEGAGSIMQSYRGNEKPLKMAAGNGNLGASSFQNSAAQEPALLHATAQTQHAVQVEQANLTANYHVPPNFPVPPTGSESTANANVDNAKYTFSSNQNQCPVSGNISSQGYAANQNSFPARESSNQNQCPWKLNGGAKVLACPLNSCPVAPASRSSQEVWESFSQCFTPAVKEVVEFAKSIPGFQTLSQHDQVMLLKSGTFQVLMVRFCSLFDPKERTVTFLNGQTYSLASLRALGMGSLLDSMFDFSEKLGSLGLEPDEMALFMAVVLVSADRSGIVEVGAVEQLQENLIKALRSLITSRRPDDSTLFPKLLLRLPDLRTLNNQHSDKLLAFRIDP</sequence>
<protein>
    <submittedName>
        <fullName evidence="14">Nuclear receptor subfamily 1, group D, member 4b</fullName>
    </submittedName>
</protein>
<evidence type="ECO:0000313" key="15">
    <source>
        <dbReference type="Proteomes" id="UP000005207"/>
    </source>
</evidence>
<dbReference type="InParanoid" id="A0A669F9Y6"/>
<dbReference type="PRINTS" id="PR00047">
    <property type="entry name" value="STROIDFINGER"/>
</dbReference>
<dbReference type="InterPro" id="IPR000536">
    <property type="entry name" value="Nucl_hrmn_rcpt_lig-bd"/>
</dbReference>
<dbReference type="FunFam" id="3.30.50.10:FF:000013">
    <property type="entry name" value="Nuclear receptor subfamily 1 group D member 2"/>
    <property type="match status" value="1"/>
</dbReference>
<organism evidence="14 15">
    <name type="scientific">Oreochromis niloticus</name>
    <name type="common">Nile tilapia</name>
    <name type="synonym">Tilapia nilotica</name>
    <dbReference type="NCBI Taxonomy" id="8128"/>
    <lineage>
        <taxon>Eukaryota</taxon>
        <taxon>Metazoa</taxon>
        <taxon>Chordata</taxon>
        <taxon>Craniata</taxon>
        <taxon>Vertebrata</taxon>
        <taxon>Euteleostomi</taxon>
        <taxon>Actinopterygii</taxon>
        <taxon>Neopterygii</taxon>
        <taxon>Teleostei</taxon>
        <taxon>Neoteleostei</taxon>
        <taxon>Acanthomorphata</taxon>
        <taxon>Ovalentaria</taxon>
        <taxon>Cichlomorphae</taxon>
        <taxon>Cichliformes</taxon>
        <taxon>Cichlidae</taxon>
        <taxon>African cichlids</taxon>
        <taxon>Pseudocrenilabrinae</taxon>
        <taxon>Oreochromini</taxon>
        <taxon>Oreochromis</taxon>
    </lineage>
</organism>
<dbReference type="Pfam" id="PF00104">
    <property type="entry name" value="Hormone_recep"/>
    <property type="match status" value="1"/>
</dbReference>
<proteinExistence type="inferred from homology"/>
<dbReference type="PROSITE" id="PS51843">
    <property type="entry name" value="NR_LBD"/>
    <property type="match status" value="1"/>
</dbReference>
<evidence type="ECO:0000256" key="9">
    <source>
        <dbReference type="ARBA" id="ARBA00023242"/>
    </source>
</evidence>
<dbReference type="SMART" id="SM00399">
    <property type="entry name" value="ZnF_C4"/>
    <property type="match status" value="1"/>
</dbReference>
<feature type="region of interest" description="Disordered" evidence="11">
    <location>
        <begin position="238"/>
        <end position="265"/>
    </location>
</feature>
<evidence type="ECO:0000256" key="6">
    <source>
        <dbReference type="ARBA" id="ARBA00023125"/>
    </source>
</evidence>
<evidence type="ECO:0000256" key="1">
    <source>
        <dbReference type="ARBA" id="ARBA00004496"/>
    </source>
</evidence>
<keyword evidence="4 10" id="KW-0862">Zinc</keyword>
<evidence type="ECO:0000259" key="13">
    <source>
        <dbReference type="PROSITE" id="PS51843"/>
    </source>
</evidence>
<dbReference type="Gene3D" id="1.10.565.10">
    <property type="entry name" value="Retinoid X Receptor"/>
    <property type="match status" value="1"/>
</dbReference>
<feature type="region of interest" description="Disordered" evidence="11">
    <location>
        <begin position="38"/>
        <end position="69"/>
    </location>
</feature>
<feature type="compositionally biased region" description="Polar residues" evidence="11">
    <location>
        <begin position="255"/>
        <end position="265"/>
    </location>
</feature>
<dbReference type="GO" id="GO:0045944">
    <property type="term" value="P:positive regulation of transcription by RNA polymerase II"/>
    <property type="evidence" value="ECO:0007669"/>
    <property type="project" value="TreeGrafter"/>
</dbReference>
<dbReference type="OMA" id="PTSCPWK"/>
<dbReference type="GO" id="GO:0009755">
    <property type="term" value="P:hormone-mediated signaling pathway"/>
    <property type="evidence" value="ECO:0007669"/>
    <property type="project" value="TreeGrafter"/>
</dbReference>
<dbReference type="InterPro" id="IPR001628">
    <property type="entry name" value="Znf_hrmn_rcpt"/>
</dbReference>
<dbReference type="InterPro" id="IPR035500">
    <property type="entry name" value="NHR-like_dom_sf"/>
</dbReference>
<dbReference type="GO" id="GO:0030154">
    <property type="term" value="P:cell differentiation"/>
    <property type="evidence" value="ECO:0007669"/>
    <property type="project" value="TreeGrafter"/>
</dbReference>
<keyword evidence="8 10" id="KW-0675">Receptor</keyword>
<dbReference type="PANTHER" id="PTHR24082">
    <property type="entry name" value="NUCLEAR HORMONE RECEPTOR"/>
    <property type="match status" value="1"/>
</dbReference>
<keyword evidence="6 10" id="KW-0238">DNA-binding</keyword>
<dbReference type="GO" id="GO:0000122">
    <property type="term" value="P:negative regulation of transcription by RNA polymerase II"/>
    <property type="evidence" value="ECO:0007669"/>
    <property type="project" value="TreeGrafter"/>
</dbReference>
<reference evidence="14" key="3">
    <citation type="submission" date="2025-09" db="UniProtKB">
        <authorList>
            <consortium name="Ensembl"/>
        </authorList>
    </citation>
    <scope>IDENTIFICATION</scope>
</reference>
<dbReference type="SUPFAM" id="SSF48508">
    <property type="entry name" value="Nuclear receptor ligand-binding domain"/>
    <property type="match status" value="1"/>
</dbReference>
<dbReference type="PRINTS" id="PR00398">
    <property type="entry name" value="STRDHORMONER"/>
</dbReference>
<comment type="similarity">
    <text evidence="10">Belongs to the nuclear hormone receptor family.</text>
</comment>
<dbReference type="AlphaFoldDB" id="A0A669F9Y6"/>
<evidence type="ECO:0000256" key="2">
    <source>
        <dbReference type="ARBA" id="ARBA00022723"/>
    </source>
</evidence>
<keyword evidence="3 10" id="KW-0863">Zinc-finger</keyword>
<gene>
    <name evidence="14" type="primary">LOC100707699</name>
</gene>
<keyword evidence="5 10" id="KW-0805">Transcription regulation</keyword>
<dbReference type="GO" id="GO:0000978">
    <property type="term" value="F:RNA polymerase II cis-regulatory region sequence-specific DNA binding"/>
    <property type="evidence" value="ECO:0007669"/>
    <property type="project" value="TreeGrafter"/>
</dbReference>
<dbReference type="SMART" id="SM00430">
    <property type="entry name" value="HOLI"/>
    <property type="match status" value="1"/>
</dbReference>
<evidence type="ECO:0000259" key="12">
    <source>
        <dbReference type="PROSITE" id="PS51030"/>
    </source>
</evidence>
<reference evidence="14" key="2">
    <citation type="submission" date="2025-08" db="UniProtKB">
        <authorList>
            <consortium name="Ensembl"/>
        </authorList>
    </citation>
    <scope>IDENTIFICATION</scope>
</reference>
<evidence type="ECO:0000256" key="4">
    <source>
        <dbReference type="ARBA" id="ARBA00022833"/>
    </source>
</evidence>
<dbReference type="PANTHER" id="PTHR24082:SF489">
    <property type="entry name" value="NUCLEAR RECEPTOR SUBFAMILY 1 GROUP D MEMBER 4B"/>
    <property type="match status" value="1"/>
</dbReference>
<dbReference type="InterPro" id="IPR050234">
    <property type="entry name" value="Nuclear_hormone_rcpt_NR1"/>
</dbReference>